<accession>A0AAD1HCM7</accession>
<evidence type="ECO:0000313" key="2">
    <source>
        <dbReference type="EMBL" id="BBX02199.1"/>
    </source>
</evidence>
<gene>
    <name evidence="2" type="ORF">MMOR_31350</name>
</gene>
<evidence type="ECO:0000256" key="1">
    <source>
        <dbReference type="SAM" id="Phobius"/>
    </source>
</evidence>
<feature type="transmembrane region" description="Helical" evidence="1">
    <location>
        <begin position="15"/>
        <end position="34"/>
    </location>
</feature>
<organism evidence="2 3">
    <name type="scientific">Mycolicibacterium moriokaense</name>
    <dbReference type="NCBI Taxonomy" id="39691"/>
    <lineage>
        <taxon>Bacteria</taxon>
        <taxon>Bacillati</taxon>
        <taxon>Actinomycetota</taxon>
        <taxon>Actinomycetes</taxon>
        <taxon>Mycobacteriales</taxon>
        <taxon>Mycobacteriaceae</taxon>
        <taxon>Mycolicibacterium</taxon>
    </lineage>
</organism>
<name>A0AAD1HCM7_9MYCO</name>
<dbReference type="AlphaFoldDB" id="A0AAD1HCM7"/>
<dbReference type="KEGG" id="mmor:MMOR_31350"/>
<proteinExistence type="predicted"/>
<protein>
    <submittedName>
        <fullName evidence="2">Uncharacterized protein</fullName>
    </submittedName>
</protein>
<dbReference type="Proteomes" id="UP000466681">
    <property type="component" value="Chromosome"/>
</dbReference>
<keyword evidence="1" id="KW-0472">Membrane</keyword>
<keyword evidence="3" id="KW-1185">Reference proteome</keyword>
<evidence type="ECO:0000313" key="3">
    <source>
        <dbReference type="Proteomes" id="UP000466681"/>
    </source>
</evidence>
<dbReference type="EMBL" id="AP022560">
    <property type="protein sequence ID" value="BBX02199.1"/>
    <property type="molecule type" value="Genomic_DNA"/>
</dbReference>
<reference evidence="2 3" key="1">
    <citation type="journal article" date="2019" name="Emerg. Microbes Infect.">
        <title>Comprehensive subspecies identification of 175 nontuberculous mycobacteria species based on 7547 genomic profiles.</title>
        <authorList>
            <person name="Matsumoto Y."/>
            <person name="Kinjo T."/>
            <person name="Motooka D."/>
            <person name="Nabeya D."/>
            <person name="Jung N."/>
            <person name="Uechi K."/>
            <person name="Horii T."/>
            <person name="Iida T."/>
            <person name="Fujita J."/>
            <person name="Nakamura S."/>
        </authorList>
    </citation>
    <scope>NUCLEOTIDE SEQUENCE [LARGE SCALE GENOMIC DNA]</scope>
    <source>
        <strain evidence="2 3">JCM 6375</strain>
    </source>
</reference>
<keyword evidence="1" id="KW-0812">Transmembrane</keyword>
<sequence length="52" mass="5529">MGDAGQIVSKASEGVAMTIFIATSIAAAVTAFAVEWGQRQCEAWAFSRDKHL</sequence>
<keyword evidence="1" id="KW-1133">Transmembrane helix</keyword>